<dbReference type="SUPFAM" id="SSF56112">
    <property type="entry name" value="Protein kinase-like (PK-like)"/>
    <property type="match status" value="1"/>
</dbReference>
<reference evidence="2 3" key="1">
    <citation type="journal article" date="2018" name="Front. Microbiol.">
        <title>Genomic and genetic insights into a cosmopolitan fungus, Paecilomyces variotii (Eurotiales).</title>
        <authorList>
            <person name="Urquhart A.S."/>
            <person name="Mondo S.J."/>
            <person name="Makela M.R."/>
            <person name="Hane J.K."/>
            <person name="Wiebenga A."/>
            <person name="He G."/>
            <person name="Mihaltcheva S."/>
            <person name="Pangilinan J."/>
            <person name="Lipzen A."/>
            <person name="Barry K."/>
            <person name="de Vries R.P."/>
            <person name="Grigoriev I.V."/>
            <person name="Idnurm A."/>
        </authorList>
    </citation>
    <scope>NUCLEOTIDE SEQUENCE [LARGE SCALE GENOMIC DNA]</scope>
    <source>
        <strain evidence="2 3">CBS 101075</strain>
    </source>
</reference>
<dbReference type="Gene3D" id="1.10.510.10">
    <property type="entry name" value="Transferase(Phosphotransferase) domain 1"/>
    <property type="match status" value="1"/>
</dbReference>
<gene>
    <name evidence="2" type="ORF">C8Q69DRAFT_455926</name>
</gene>
<evidence type="ECO:0000313" key="2">
    <source>
        <dbReference type="EMBL" id="RWQ97556.1"/>
    </source>
</evidence>
<dbReference type="EMBL" id="RCNU01000002">
    <property type="protein sequence ID" value="RWQ97556.1"/>
    <property type="molecule type" value="Genomic_DNA"/>
</dbReference>
<accession>A0A443I0G8</accession>
<dbReference type="PROSITE" id="PS00108">
    <property type="entry name" value="PROTEIN_KINASE_ST"/>
    <property type="match status" value="1"/>
</dbReference>
<dbReference type="InterPro" id="IPR000719">
    <property type="entry name" value="Prot_kinase_dom"/>
</dbReference>
<dbReference type="AlphaFoldDB" id="A0A443I0G8"/>
<keyword evidence="3" id="KW-1185">Reference proteome</keyword>
<evidence type="ECO:0000259" key="1">
    <source>
        <dbReference type="PROSITE" id="PS50011"/>
    </source>
</evidence>
<dbReference type="VEuPathDB" id="FungiDB:C8Q69DRAFT_455926"/>
<dbReference type="STRING" id="264951.A0A443I0G8"/>
<evidence type="ECO:0000313" key="3">
    <source>
        <dbReference type="Proteomes" id="UP000283841"/>
    </source>
</evidence>
<dbReference type="RefSeq" id="XP_028487201.1">
    <property type="nucleotide sequence ID" value="XM_028629801.1"/>
</dbReference>
<proteinExistence type="predicted"/>
<dbReference type="GO" id="GO:0005524">
    <property type="term" value="F:ATP binding"/>
    <property type="evidence" value="ECO:0007669"/>
    <property type="project" value="InterPro"/>
</dbReference>
<protein>
    <recommendedName>
        <fullName evidence="1">Protein kinase domain-containing protein</fullName>
    </recommendedName>
</protein>
<name>A0A443I0G8_BYSSP</name>
<comment type="caution">
    <text evidence="2">The sequence shown here is derived from an EMBL/GenBank/DDBJ whole genome shotgun (WGS) entry which is preliminary data.</text>
</comment>
<sequence>MFSSFIDHSQTITQSAMELENVTPSEIIFSKKLFASDFSVVFLVTVRNQECVMKVHHGRGPPRYYERKDRELDIHVLETSAYTRLRDKGLCDRGIVPRFLGSMRKFDQSLCQPYLEIFLDDEYPPSAIFLEYVPNMEMITLNNYTQQRMDNLIAGIQEIHKALVLHGDLKPRNMMVVKDDPERVIWIDFDRAVTYEEASITDSEKSLLEDEEITLVYFEQFMENDLAKGKLEDAYIFYCT</sequence>
<dbReference type="InterPro" id="IPR008271">
    <property type="entry name" value="Ser/Thr_kinase_AS"/>
</dbReference>
<dbReference type="InterPro" id="IPR011009">
    <property type="entry name" value="Kinase-like_dom_sf"/>
</dbReference>
<dbReference type="PROSITE" id="PS50011">
    <property type="entry name" value="PROTEIN_KINASE_DOM"/>
    <property type="match status" value="1"/>
</dbReference>
<dbReference type="GeneID" id="39599078"/>
<dbReference type="Proteomes" id="UP000283841">
    <property type="component" value="Unassembled WGS sequence"/>
</dbReference>
<dbReference type="GO" id="GO:0004672">
    <property type="term" value="F:protein kinase activity"/>
    <property type="evidence" value="ECO:0007669"/>
    <property type="project" value="InterPro"/>
</dbReference>
<organism evidence="2 3">
    <name type="scientific">Byssochlamys spectabilis</name>
    <name type="common">Paecilomyces variotii</name>
    <dbReference type="NCBI Taxonomy" id="264951"/>
    <lineage>
        <taxon>Eukaryota</taxon>
        <taxon>Fungi</taxon>
        <taxon>Dikarya</taxon>
        <taxon>Ascomycota</taxon>
        <taxon>Pezizomycotina</taxon>
        <taxon>Eurotiomycetes</taxon>
        <taxon>Eurotiomycetidae</taxon>
        <taxon>Eurotiales</taxon>
        <taxon>Thermoascaceae</taxon>
        <taxon>Paecilomyces</taxon>
    </lineage>
</organism>
<feature type="domain" description="Protein kinase" evidence="1">
    <location>
        <begin position="27"/>
        <end position="240"/>
    </location>
</feature>